<dbReference type="Pfam" id="PF06687">
    <property type="entry name" value="SUR7"/>
    <property type="match status" value="1"/>
</dbReference>
<name>A0AA40DZU1_9PEZI</name>
<sequence length="232" mass="25022">MFAFLHHIGTFLLLAASILLIITCISAPVVHDIALLRIDLGNVAGSHSNVAFGTFGYCINNLNGADSCTKSQIGYSPAAVMNQVDGTQFSEYAESTTKALTKAMILHPIACGLNFIAFMLAAGAGVIGSLAASLLALLAFLITAVIMIIDFVMFSVVRSNVNDNNTDAQAYYGNAAWTILVSAICSLLGTIIVFLTCCTGRRSKRRNVSTKTEYVSPPRAEYRPRRKWFGRR</sequence>
<accession>A0AA40DZU1</accession>
<feature type="transmembrane region" description="Helical" evidence="1">
    <location>
        <begin position="134"/>
        <end position="156"/>
    </location>
</feature>
<feature type="transmembrane region" description="Helical" evidence="1">
    <location>
        <begin position="176"/>
        <end position="197"/>
    </location>
</feature>
<keyword evidence="1" id="KW-0472">Membrane</keyword>
<organism evidence="2 3">
    <name type="scientific">Lasiosphaeris hirsuta</name>
    <dbReference type="NCBI Taxonomy" id="260670"/>
    <lineage>
        <taxon>Eukaryota</taxon>
        <taxon>Fungi</taxon>
        <taxon>Dikarya</taxon>
        <taxon>Ascomycota</taxon>
        <taxon>Pezizomycotina</taxon>
        <taxon>Sordariomycetes</taxon>
        <taxon>Sordariomycetidae</taxon>
        <taxon>Sordariales</taxon>
        <taxon>Lasiosphaeriaceae</taxon>
        <taxon>Lasiosphaeris</taxon>
    </lineage>
</organism>
<keyword evidence="1" id="KW-1133">Transmembrane helix</keyword>
<feature type="transmembrane region" description="Helical" evidence="1">
    <location>
        <begin position="105"/>
        <end position="127"/>
    </location>
</feature>
<dbReference type="Proteomes" id="UP001172102">
    <property type="component" value="Unassembled WGS sequence"/>
</dbReference>
<gene>
    <name evidence="2" type="ORF">B0H67DRAFT_599353</name>
</gene>
<comment type="caution">
    <text evidence="2">The sequence shown here is derived from an EMBL/GenBank/DDBJ whole genome shotgun (WGS) entry which is preliminary data.</text>
</comment>
<dbReference type="InterPro" id="IPR009571">
    <property type="entry name" value="SUR7/Rim9-like_fungi"/>
</dbReference>
<dbReference type="EMBL" id="JAUKUA010000003">
    <property type="protein sequence ID" value="KAK0719662.1"/>
    <property type="molecule type" value="Genomic_DNA"/>
</dbReference>
<dbReference type="AlphaFoldDB" id="A0AA40DZU1"/>
<dbReference type="GO" id="GO:0035838">
    <property type="term" value="C:growing cell tip"/>
    <property type="evidence" value="ECO:0007669"/>
    <property type="project" value="TreeGrafter"/>
</dbReference>
<dbReference type="InterPro" id="IPR051380">
    <property type="entry name" value="pH-response_reg_palI/RIM9"/>
</dbReference>
<dbReference type="GO" id="GO:0032153">
    <property type="term" value="C:cell division site"/>
    <property type="evidence" value="ECO:0007669"/>
    <property type="project" value="TreeGrafter"/>
</dbReference>
<dbReference type="GO" id="GO:0005886">
    <property type="term" value="C:plasma membrane"/>
    <property type="evidence" value="ECO:0007669"/>
    <property type="project" value="InterPro"/>
</dbReference>
<evidence type="ECO:0000313" key="2">
    <source>
        <dbReference type="EMBL" id="KAK0719662.1"/>
    </source>
</evidence>
<proteinExistence type="predicted"/>
<evidence type="ECO:0000256" key="1">
    <source>
        <dbReference type="SAM" id="Phobius"/>
    </source>
</evidence>
<keyword evidence="3" id="KW-1185">Reference proteome</keyword>
<dbReference type="PANTHER" id="PTHR28013">
    <property type="entry name" value="PROTEIN DCV1-RELATED"/>
    <property type="match status" value="1"/>
</dbReference>
<evidence type="ECO:0000313" key="3">
    <source>
        <dbReference type="Proteomes" id="UP001172102"/>
    </source>
</evidence>
<reference evidence="2" key="1">
    <citation type="submission" date="2023-06" db="EMBL/GenBank/DDBJ databases">
        <title>Genome-scale phylogeny and comparative genomics of the fungal order Sordariales.</title>
        <authorList>
            <consortium name="Lawrence Berkeley National Laboratory"/>
            <person name="Hensen N."/>
            <person name="Bonometti L."/>
            <person name="Westerberg I."/>
            <person name="Brannstrom I.O."/>
            <person name="Guillou S."/>
            <person name="Cros-Aarteil S."/>
            <person name="Calhoun S."/>
            <person name="Haridas S."/>
            <person name="Kuo A."/>
            <person name="Mondo S."/>
            <person name="Pangilinan J."/>
            <person name="Riley R."/>
            <person name="Labutti K."/>
            <person name="Andreopoulos B."/>
            <person name="Lipzen A."/>
            <person name="Chen C."/>
            <person name="Yanf M."/>
            <person name="Daum C."/>
            <person name="Ng V."/>
            <person name="Clum A."/>
            <person name="Steindorff A."/>
            <person name="Ohm R."/>
            <person name="Martin F."/>
            <person name="Silar P."/>
            <person name="Natvig D."/>
            <person name="Lalanne C."/>
            <person name="Gautier V."/>
            <person name="Ament-Velasquez S.L."/>
            <person name="Kruys A."/>
            <person name="Hutchinson M.I."/>
            <person name="Powell A.J."/>
            <person name="Barry K."/>
            <person name="Miller A.N."/>
            <person name="Grigoriev I.V."/>
            <person name="Debuchy R."/>
            <person name="Gladieux P."/>
            <person name="Thoren M.H."/>
            <person name="Johannesson H."/>
        </authorList>
    </citation>
    <scope>NUCLEOTIDE SEQUENCE</scope>
    <source>
        <strain evidence="2">SMH4607-1</strain>
    </source>
</reference>
<protein>
    <submittedName>
        <fullName evidence="2">SUR7/PalI family-domain-containing protein</fullName>
    </submittedName>
</protein>
<keyword evidence="1" id="KW-0812">Transmembrane</keyword>
<dbReference type="PANTHER" id="PTHR28013:SF7">
    <property type="entry name" value="PALI-DOMAIN-CONTAINING PROTEIN"/>
    <property type="match status" value="1"/>
</dbReference>